<dbReference type="GO" id="GO:0061136">
    <property type="term" value="P:regulation of proteasomal protein catabolic process"/>
    <property type="evidence" value="ECO:0007669"/>
    <property type="project" value="TreeGrafter"/>
</dbReference>
<dbReference type="InterPro" id="IPR044635">
    <property type="entry name" value="UBP14-like"/>
</dbReference>
<dbReference type="Gene3D" id="3.90.70.10">
    <property type="entry name" value="Cysteine proteinases"/>
    <property type="match status" value="1"/>
</dbReference>
<evidence type="ECO:0000259" key="7">
    <source>
        <dbReference type="Pfam" id="PF00443"/>
    </source>
</evidence>
<dbReference type="Pfam" id="PF00443">
    <property type="entry name" value="UCH"/>
    <property type="match status" value="1"/>
</dbReference>
<keyword evidence="5" id="KW-0378">Hydrolase</keyword>
<evidence type="ECO:0000313" key="9">
    <source>
        <dbReference type="Proteomes" id="UP000663874"/>
    </source>
</evidence>
<evidence type="ECO:0000256" key="5">
    <source>
        <dbReference type="ARBA" id="ARBA00022801"/>
    </source>
</evidence>
<dbReference type="SUPFAM" id="SSF54001">
    <property type="entry name" value="Cysteine proteinases"/>
    <property type="match status" value="1"/>
</dbReference>
<name>A0A820LJM1_9BILA</name>
<reference evidence="8" key="1">
    <citation type="submission" date="2021-02" db="EMBL/GenBank/DDBJ databases">
        <authorList>
            <person name="Nowell W R."/>
        </authorList>
    </citation>
    <scope>NUCLEOTIDE SEQUENCE</scope>
</reference>
<evidence type="ECO:0000256" key="1">
    <source>
        <dbReference type="ARBA" id="ARBA00000707"/>
    </source>
</evidence>
<evidence type="ECO:0000256" key="2">
    <source>
        <dbReference type="ARBA" id="ARBA00012759"/>
    </source>
</evidence>
<dbReference type="PANTHER" id="PTHR43982">
    <property type="entry name" value="UBIQUITIN CARBOXYL-TERMINAL HYDROLASE"/>
    <property type="match status" value="1"/>
</dbReference>
<protein>
    <recommendedName>
        <fullName evidence="2">ubiquitinyl hydrolase 1</fullName>
        <ecNumber evidence="2">3.4.19.12</ecNumber>
    </recommendedName>
</protein>
<dbReference type="EMBL" id="CAJOBE010051442">
    <property type="protein sequence ID" value="CAF4358516.1"/>
    <property type="molecule type" value="Genomic_DNA"/>
</dbReference>
<evidence type="ECO:0000256" key="6">
    <source>
        <dbReference type="ARBA" id="ARBA00022807"/>
    </source>
</evidence>
<dbReference type="Proteomes" id="UP000663874">
    <property type="component" value="Unassembled WGS sequence"/>
</dbReference>
<dbReference type="AlphaFoldDB" id="A0A820LJM1"/>
<comment type="caution">
    <text evidence="8">The sequence shown here is derived from an EMBL/GenBank/DDBJ whole genome shotgun (WGS) entry which is preliminary data.</text>
</comment>
<dbReference type="GO" id="GO:0016579">
    <property type="term" value="P:protein deubiquitination"/>
    <property type="evidence" value="ECO:0007669"/>
    <property type="project" value="InterPro"/>
</dbReference>
<dbReference type="PANTHER" id="PTHR43982:SF1">
    <property type="entry name" value="UBIQUITIN CARBOXYL-TERMINAL HYDROLASE 14"/>
    <property type="match status" value="1"/>
</dbReference>
<accession>A0A820LJM1</accession>
<proteinExistence type="predicted"/>
<dbReference type="InterPro" id="IPR001394">
    <property type="entry name" value="Peptidase_C19_UCH"/>
</dbReference>
<keyword evidence="4" id="KW-0833">Ubl conjugation pathway</keyword>
<feature type="non-terminal residue" evidence="8">
    <location>
        <position position="112"/>
    </location>
</feature>
<feature type="domain" description="Peptidase C19 ubiquitin carboxyl-terminal hydrolase" evidence="7">
    <location>
        <begin position="10"/>
        <end position="83"/>
    </location>
</feature>
<evidence type="ECO:0000256" key="3">
    <source>
        <dbReference type="ARBA" id="ARBA00022670"/>
    </source>
</evidence>
<evidence type="ECO:0000313" key="8">
    <source>
        <dbReference type="EMBL" id="CAF4358516.1"/>
    </source>
</evidence>
<organism evidence="8 9">
    <name type="scientific">Rotaria sordida</name>
    <dbReference type="NCBI Taxonomy" id="392033"/>
    <lineage>
        <taxon>Eukaryota</taxon>
        <taxon>Metazoa</taxon>
        <taxon>Spiralia</taxon>
        <taxon>Gnathifera</taxon>
        <taxon>Rotifera</taxon>
        <taxon>Eurotatoria</taxon>
        <taxon>Bdelloidea</taxon>
        <taxon>Philodinida</taxon>
        <taxon>Philodinidae</taxon>
        <taxon>Rotaria</taxon>
    </lineage>
</organism>
<sequence>TIHREFPRFAEKDDHGHMMQQDANEFWVQLMQILQMNIPGKKLNDETTTTTTASSTNNEKSLVDQYFGISARSTMKCNEAPEEPTTVSEERFLQLSCFINQDVKYLLTGLKN</sequence>
<keyword evidence="3" id="KW-0645">Protease</keyword>
<dbReference type="GO" id="GO:0004843">
    <property type="term" value="F:cysteine-type deubiquitinase activity"/>
    <property type="evidence" value="ECO:0007669"/>
    <property type="project" value="UniProtKB-EC"/>
</dbReference>
<dbReference type="EC" id="3.4.19.12" evidence="2"/>
<dbReference type="GO" id="GO:0043161">
    <property type="term" value="P:proteasome-mediated ubiquitin-dependent protein catabolic process"/>
    <property type="evidence" value="ECO:0007669"/>
    <property type="project" value="InterPro"/>
</dbReference>
<dbReference type="InterPro" id="IPR038765">
    <property type="entry name" value="Papain-like_cys_pep_sf"/>
</dbReference>
<evidence type="ECO:0000256" key="4">
    <source>
        <dbReference type="ARBA" id="ARBA00022786"/>
    </source>
</evidence>
<feature type="non-terminal residue" evidence="8">
    <location>
        <position position="1"/>
    </location>
</feature>
<gene>
    <name evidence="8" type="ORF">FNK824_LOCUS42589</name>
</gene>
<dbReference type="GO" id="GO:0070628">
    <property type="term" value="F:proteasome binding"/>
    <property type="evidence" value="ECO:0007669"/>
    <property type="project" value="TreeGrafter"/>
</dbReference>
<comment type="catalytic activity">
    <reaction evidence="1">
        <text>Thiol-dependent hydrolysis of ester, thioester, amide, peptide and isopeptide bonds formed by the C-terminal Gly of ubiquitin (a 76-residue protein attached to proteins as an intracellular targeting signal).</text>
        <dbReference type="EC" id="3.4.19.12"/>
    </reaction>
</comment>
<keyword evidence="6" id="KW-0788">Thiol protease</keyword>